<keyword evidence="5 10" id="KW-0418">Kinase</keyword>
<protein>
    <submittedName>
        <fullName evidence="10">Lipid kinase, YegS/Rv2252/BmrU family</fullName>
    </submittedName>
</protein>
<evidence type="ECO:0000256" key="6">
    <source>
        <dbReference type="ARBA" id="ARBA00022840"/>
    </source>
</evidence>
<evidence type="ECO:0000256" key="1">
    <source>
        <dbReference type="ARBA" id="ARBA00001946"/>
    </source>
</evidence>
<evidence type="ECO:0000256" key="2">
    <source>
        <dbReference type="ARBA" id="ARBA00005983"/>
    </source>
</evidence>
<dbReference type="AlphaFoldDB" id="A0A1H1WTP6"/>
<organism evidence="10 11">
    <name type="scientific">Nocardioides scoriae</name>
    <dbReference type="NCBI Taxonomy" id="642780"/>
    <lineage>
        <taxon>Bacteria</taxon>
        <taxon>Bacillati</taxon>
        <taxon>Actinomycetota</taxon>
        <taxon>Actinomycetes</taxon>
        <taxon>Propionibacteriales</taxon>
        <taxon>Nocardioidaceae</taxon>
        <taxon>Nocardioides</taxon>
    </lineage>
</organism>
<reference evidence="11" key="1">
    <citation type="submission" date="2016-10" db="EMBL/GenBank/DDBJ databases">
        <authorList>
            <person name="Varghese N."/>
            <person name="Submissions S."/>
        </authorList>
    </citation>
    <scope>NUCLEOTIDE SEQUENCE [LARGE SCALE GENOMIC DNA]</scope>
    <source>
        <strain evidence="11">DSM 22127</strain>
    </source>
</reference>
<evidence type="ECO:0000256" key="4">
    <source>
        <dbReference type="ARBA" id="ARBA00022741"/>
    </source>
</evidence>
<dbReference type="STRING" id="642780.SAMN04488570_3242"/>
<gene>
    <name evidence="10" type="ORF">SAMN04488570_3242</name>
</gene>
<dbReference type="InterPro" id="IPR005218">
    <property type="entry name" value="Diacylglycerol/lipid_kinase"/>
</dbReference>
<evidence type="ECO:0000256" key="7">
    <source>
        <dbReference type="ARBA" id="ARBA00023209"/>
    </source>
</evidence>
<evidence type="ECO:0000313" key="11">
    <source>
        <dbReference type="Proteomes" id="UP000198859"/>
    </source>
</evidence>
<dbReference type="NCBIfam" id="TIGR00147">
    <property type="entry name" value="YegS/Rv2252/BmrU family lipid kinase"/>
    <property type="match status" value="1"/>
</dbReference>
<keyword evidence="6" id="KW-0067">ATP-binding</keyword>
<dbReference type="Gene3D" id="2.60.200.40">
    <property type="match status" value="1"/>
</dbReference>
<dbReference type="InterPro" id="IPR001206">
    <property type="entry name" value="Diacylglycerol_kinase_cat_dom"/>
</dbReference>
<dbReference type="Proteomes" id="UP000198859">
    <property type="component" value="Chromosome I"/>
</dbReference>
<dbReference type="GO" id="GO:0008654">
    <property type="term" value="P:phospholipid biosynthetic process"/>
    <property type="evidence" value="ECO:0007669"/>
    <property type="project" value="UniProtKB-KW"/>
</dbReference>
<feature type="domain" description="DAGKc" evidence="9">
    <location>
        <begin position="5"/>
        <end position="134"/>
    </location>
</feature>
<dbReference type="OrthoDB" id="142078at2"/>
<keyword evidence="7" id="KW-0443">Lipid metabolism</keyword>
<dbReference type="Pfam" id="PF00781">
    <property type="entry name" value="DAGK_cat"/>
    <property type="match status" value="1"/>
</dbReference>
<evidence type="ECO:0000256" key="8">
    <source>
        <dbReference type="ARBA" id="ARBA00023264"/>
    </source>
</evidence>
<evidence type="ECO:0000259" key="9">
    <source>
        <dbReference type="PROSITE" id="PS50146"/>
    </source>
</evidence>
<dbReference type="SUPFAM" id="SSF111331">
    <property type="entry name" value="NAD kinase/diacylglycerol kinase-like"/>
    <property type="match status" value="1"/>
</dbReference>
<keyword evidence="7" id="KW-0444">Lipid biosynthesis</keyword>
<keyword evidence="11" id="KW-1185">Reference proteome</keyword>
<evidence type="ECO:0000313" key="10">
    <source>
        <dbReference type="EMBL" id="SDS99559.1"/>
    </source>
</evidence>
<sequence length="330" mass="34294">MAVAPPTQSVSVVLNAGSRRGVQAVADVRRLLDAAGLGHARVHAAPAGGGLLAALDGALAEAPDLLVVGGGDGSLSAAAGMVAGTGTVLGVLPLGTANDFARTLTIPTDLAEATRTLAVGKVVDVDLGRARAYGPGTASVCRSFLNVASTGLSIGVTERLRPVLKRRLGPLAYPVATLSAYRHHEPFSARLEFPDGDHETLELEDLLQLAVGNGRHYGGGNAVSPTASLDDHRLDVYAIRRGRLRDHVSIARFLKDGSFVEHDQVDHLLTRRVRVHTDAPRPFNLDGELALATPVDFRVERNALRVVVPRAATAAAYDGPGLVAGDAPAA</sequence>
<dbReference type="Gene3D" id="3.40.50.10330">
    <property type="entry name" value="Probable inorganic polyphosphate/atp-NAD kinase, domain 1"/>
    <property type="match status" value="1"/>
</dbReference>
<dbReference type="Pfam" id="PF19279">
    <property type="entry name" value="YegS_C"/>
    <property type="match status" value="1"/>
</dbReference>
<evidence type="ECO:0000256" key="3">
    <source>
        <dbReference type="ARBA" id="ARBA00022679"/>
    </source>
</evidence>
<dbReference type="InterPro" id="IPR045540">
    <property type="entry name" value="YegS/DAGK_C"/>
</dbReference>
<comment type="cofactor">
    <cofactor evidence="1">
        <name>Mg(2+)</name>
        <dbReference type="ChEBI" id="CHEBI:18420"/>
    </cofactor>
</comment>
<dbReference type="InterPro" id="IPR017438">
    <property type="entry name" value="ATP-NAD_kinase_N"/>
</dbReference>
<keyword evidence="3" id="KW-0808">Transferase</keyword>
<dbReference type="RefSeq" id="WP_091731777.1">
    <property type="nucleotide sequence ID" value="NZ_LT629757.1"/>
</dbReference>
<dbReference type="GO" id="GO:0005524">
    <property type="term" value="F:ATP binding"/>
    <property type="evidence" value="ECO:0007669"/>
    <property type="project" value="UniProtKB-KW"/>
</dbReference>
<dbReference type="SMART" id="SM00046">
    <property type="entry name" value="DAGKc"/>
    <property type="match status" value="1"/>
</dbReference>
<keyword evidence="4" id="KW-0547">Nucleotide-binding</keyword>
<keyword evidence="7" id="KW-0594">Phospholipid biosynthesis</keyword>
<dbReference type="EMBL" id="LT629757">
    <property type="protein sequence ID" value="SDS99559.1"/>
    <property type="molecule type" value="Genomic_DNA"/>
</dbReference>
<dbReference type="InterPro" id="IPR016064">
    <property type="entry name" value="NAD/diacylglycerol_kinase_sf"/>
</dbReference>
<dbReference type="PROSITE" id="PS50146">
    <property type="entry name" value="DAGK"/>
    <property type="match status" value="1"/>
</dbReference>
<evidence type="ECO:0000256" key="5">
    <source>
        <dbReference type="ARBA" id="ARBA00022777"/>
    </source>
</evidence>
<comment type="similarity">
    <text evidence="2">Belongs to the diacylglycerol/lipid kinase family.</text>
</comment>
<dbReference type="PANTHER" id="PTHR12358">
    <property type="entry name" value="SPHINGOSINE KINASE"/>
    <property type="match status" value="1"/>
</dbReference>
<proteinExistence type="inferred from homology"/>
<dbReference type="InterPro" id="IPR050187">
    <property type="entry name" value="Lipid_Phosphate_FormReg"/>
</dbReference>
<keyword evidence="8" id="KW-1208">Phospholipid metabolism</keyword>
<name>A0A1H1WTP6_9ACTN</name>
<dbReference type="GO" id="GO:0016301">
    <property type="term" value="F:kinase activity"/>
    <property type="evidence" value="ECO:0007669"/>
    <property type="project" value="UniProtKB-KW"/>
</dbReference>
<dbReference type="PANTHER" id="PTHR12358:SF54">
    <property type="entry name" value="SPHINGOSINE KINASE RELATED PROTEIN"/>
    <property type="match status" value="1"/>
</dbReference>
<accession>A0A1H1WTP6</accession>